<keyword evidence="1" id="KW-0812">Transmembrane</keyword>
<gene>
    <name evidence="2" type="ORF">BV898_17980</name>
</gene>
<protein>
    <submittedName>
        <fullName evidence="2">Uncharacterized protein</fullName>
    </submittedName>
</protein>
<keyword evidence="1" id="KW-1133">Transmembrane helix</keyword>
<proteinExistence type="predicted"/>
<feature type="transmembrane region" description="Helical" evidence="1">
    <location>
        <begin position="136"/>
        <end position="154"/>
    </location>
</feature>
<feature type="transmembrane region" description="Helical" evidence="1">
    <location>
        <begin position="33"/>
        <end position="58"/>
    </location>
</feature>
<evidence type="ECO:0000256" key="1">
    <source>
        <dbReference type="SAM" id="Phobius"/>
    </source>
</evidence>
<comment type="caution">
    <text evidence="2">The sequence shown here is derived from an EMBL/GenBank/DDBJ whole genome shotgun (WGS) entry which is preliminary data.</text>
</comment>
<feature type="transmembrane region" description="Helical" evidence="1">
    <location>
        <begin position="300"/>
        <end position="320"/>
    </location>
</feature>
<keyword evidence="1" id="KW-0472">Membrane</keyword>
<dbReference type="EMBL" id="MTYJ01000329">
    <property type="protein sequence ID" value="OWA53557.1"/>
    <property type="molecule type" value="Genomic_DNA"/>
</dbReference>
<evidence type="ECO:0000313" key="3">
    <source>
        <dbReference type="Proteomes" id="UP000192578"/>
    </source>
</evidence>
<dbReference type="Proteomes" id="UP000192578">
    <property type="component" value="Unassembled WGS sequence"/>
</dbReference>
<feature type="transmembrane region" description="Helical" evidence="1">
    <location>
        <begin position="184"/>
        <end position="210"/>
    </location>
</feature>
<sequence length="398" mass="44624">MESAQILVLTCMGFIPYVDRPTRHFTLKGSVRAIPVCLAIALLLGTTAKACLVLALVLRNLLYPQEVGLNVEGKVGLLAFFEDFPECVMGFRSLTVLGIFFFNRKQFQPFTEAVNHWLGDHSLLLERIKDLNVVRWSYVLLLGTFAAQFLWVAMDWARFLIIAPNVNITSNNILAPFPEPLLTWQYIVIDVVFMALPFALSQQVYIFVLVSVTSLLRTLRCLDASLANTLTTLSGENQQNTWKQLPIVRKRLEEWKDLHLRIAMVTDRINELFGSVMFVTFGADVLLLVCVSSRLVTDTIATPLLFCYKFASVVLFGVYVTCFPMPMVKAYETSSALALKVQQLSYLIQEATDESPMTEKVWTFLITFVIIAKQVLGRDPVVATSGLATNSTSTLVTP</sequence>
<dbReference type="AlphaFoldDB" id="A0A9X6RN28"/>
<name>A0A9X6RN28_HYPEX</name>
<evidence type="ECO:0000313" key="2">
    <source>
        <dbReference type="EMBL" id="OWA53557.1"/>
    </source>
</evidence>
<reference evidence="3" key="1">
    <citation type="submission" date="2017-01" db="EMBL/GenBank/DDBJ databases">
        <title>Comparative genomics of anhydrobiosis in the tardigrade Hypsibius dujardini.</title>
        <authorList>
            <person name="Yoshida Y."/>
            <person name="Koutsovoulos G."/>
            <person name="Laetsch D."/>
            <person name="Stevens L."/>
            <person name="Kumar S."/>
            <person name="Horikawa D."/>
            <person name="Ishino K."/>
            <person name="Komine S."/>
            <person name="Tomita M."/>
            <person name="Blaxter M."/>
            <person name="Arakawa K."/>
        </authorList>
    </citation>
    <scope>NUCLEOTIDE SEQUENCE [LARGE SCALE GENOMIC DNA]</scope>
    <source>
        <strain evidence="3">Z151</strain>
    </source>
</reference>
<organism evidence="2 3">
    <name type="scientific">Hypsibius exemplaris</name>
    <name type="common">Freshwater tardigrade</name>
    <dbReference type="NCBI Taxonomy" id="2072580"/>
    <lineage>
        <taxon>Eukaryota</taxon>
        <taxon>Metazoa</taxon>
        <taxon>Ecdysozoa</taxon>
        <taxon>Tardigrada</taxon>
        <taxon>Eutardigrada</taxon>
        <taxon>Parachela</taxon>
        <taxon>Hypsibioidea</taxon>
        <taxon>Hypsibiidae</taxon>
        <taxon>Hypsibius</taxon>
    </lineage>
</organism>
<accession>A0A9X6RN28</accession>
<keyword evidence="3" id="KW-1185">Reference proteome</keyword>
<feature type="transmembrane region" description="Helical" evidence="1">
    <location>
        <begin position="272"/>
        <end position="294"/>
    </location>
</feature>